<evidence type="ECO:0000256" key="1">
    <source>
        <dbReference type="SAM" id="MobiDB-lite"/>
    </source>
</evidence>
<keyword evidence="3" id="KW-1185">Reference proteome</keyword>
<comment type="caution">
    <text evidence="2">The sequence shown here is derived from an EMBL/GenBank/DDBJ whole genome shotgun (WGS) entry which is preliminary data.</text>
</comment>
<protein>
    <submittedName>
        <fullName evidence="2">Uncharacterized protein</fullName>
    </submittedName>
</protein>
<dbReference type="Proteomes" id="UP001187192">
    <property type="component" value="Unassembled WGS sequence"/>
</dbReference>
<evidence type="ECO:0000313" key="3">
    <source>
        <dbReference type="Proteomes" id="UP001187192"/>
    </source>
</evidence>
<reference evidence="2" key="1">
    <citation type="submission" date="2023-07" db="EMBL/GenBank/DDBJ databases">
        <title>draft genome sequence of fig (Ficus carica).</title>
        <authorList>
            <person name="Takahashi T."/>
            <person name="Nishimura K."/>
        </authorList>
    </citation>
    <scope>NUCLEOTIDE SEQUENCE</scope>
</reference>
<dbReference type="AlphaFoldDB" id="A0AA88E9H6"/>
<feature type="compositionally biased region" description="Basic and acidic residues" evidence="1">
    <location>
        <begin position="68"/>
        <end position="89"/>
    </location>
</feature>
<dbReference type="EMBL" id="BTGU01001063">
    <property type="protein sequence ID" value="GMN70208.1"/>
    <property type="molecule type" value="Genomic_DNA"/>
</dbReference>
<organism evidence="2 3">
    <name type="scientific">Ficus carica</name>
    <name type="common">Common fig</name>
    <dbReference type="NCBI Taxonomy" id="3494"/>
    <lineage>
        <taxon>Eukaryota</taxon>
        <taxon>Viridiplantae</taxon>
        <taxon>Streptophyta</taxon>
        <taxon>Embryophyta</taxon>
        <taxon>Tracheophyta</taxon>
        <taxon>Spermatophyta</taxon>
        <taxon>Magnoliopsida</taxon>
        <taxon>eudicotyledons</taxon>
        <taxon>Gunneridae</taxon>
        <taxon>Pentapetalae</taxon>
        <taxon>rosids</taxon>
        <taxon>fabids</taxon>
        <taxon>Rosales</taxon>
        <taxon>Moraceae</taxon>
        <taxon>Ficeae</taxon>
        <taxon>Ficus</taxon>
    </lineage>
</organism>
<proteinExistence type="predicted"/>
<evidence type="ECO:0000313" key="2">
    <source>
        <dbReference type="EMBL" id="GMN70208.1"/>
    </source>
</evidence>
<accession>A0AA88E9H6</accession>
<gene>
    <name evidence="2" type="ORF">TIFTF001_039251</name>
</gene>
<name>A0AA88E9H6_FICCA</name>
<sequence>MRPSGRYRQPPGHDRGWPGEGRGLHLPPGNEVPRRGRGTRVPGKPGGREEVLHGGGQQSVPKGPCPDHCGDHSHGGRSQSPERRCCTAE</sequence>
<feature type="region of interest" description="Disordered" evidence="1">
    <location>
        <begin position="1"/>
        <end position="89"/>
    </location>
</feature>